<dbReference type="CDD" id="cd00586">
    <property type="entry name" value="4HBT"/>
    <property type="match status" value="1"/>
</dbReference>
<protein>
    <submittedName>
        <fullName evidence="1">Thioesterase</fullName>
    </submittedName>
</protein>
<organism evidence="1 2">
    <name type="scientific">Leptospira kirschneri serovar Pomona</name>
    <dbReference type="NCBI Taxonomy" id="561005"/>
    <lineage>
        <taxon>Bacteria</taxon>
        <taxon>Pseudomonadati</taxon>
        <taxon>Spirochaetota</taxon>
        <taxon>Spirochaetia</taxon>
        <taxon>Leptospirales</taxon>
        <taxon>Leptospiraceae</taxon>
        <taxon>Leptospira</taxon>
    </lineage>
</organism>
<dbReference type="AlphaFoldDB" id="A0A1T1DKE4"/>
<gene>
    <name evidence="1" type="ORF">B1J93_13460</name>
</gene>
<name>A0A1T1DKE4_9LEPT</name>
<dbReference type="RefSeq" id="WP_082293205.1">
    <property type="nucleotide sequence ID" value="NZ_MVIT01000071.1"/>
</dbReference>
<reference evidence="1 2" key="1">
    <citation type="submission" date="2017-02" db="EMBL/GenBank/DDBJ databases">
        <title>Comparative genomic analysis of Brazilian Leptospira kirschneri strains of different serogroups.</title>
        <authorList>
            <person name="Moreno L.Z."/>
            <person name="Miraglia F."/>
            <person name="Kremer F.S."/>
            <person name="Eslabao M.R."/>
            <person name="Lilenbaum W."/>
            <person name="Dellagostin O.A."/>
            <person name="Moreno A.M."/>
        </authorList>
    </citation>
    <scope>NUCLEOTIDE SEQUENCE [LARGE SCALE GENOMIC DNA]</scope>
    <source>
        <strain evidence="1 2">M110/06</strain>
    </source>
</reference>
<dbReference type="SUPFAM" id="SSF54637">
    <property type="entry name" value="Thioesterase/thiol ester dehydrase-isomerase"/>
    <property type="match status" value="1"/>
</dbReference>
<sequence length="136" mass="16112">MITTHTKIHYFEISVENYHCDEDKNLNLENVQLFLNEARKQALREIELNSQNLDLAHIEPIVLWSESDYRGQIHFPDSILVQTEFRTITNARYKIIQKLIRKSDSRVVCNSNSFCILFDSNRNRPWKQSVSLRAVF</sequence>
<accession>A0A1T1DKE4</accession>
<evidence type="ECO:0000313" key="2">
    <source>
        <dbReference type="Proteomes" id="UP000191008"/>
    </source>
</evidence>
<proteinExistence type="predicted"/>
<comment type="caution">
    <text evidence="1">The sequence shown here is derived from an EMBL/GenBank/DDBJ whole genome shotgun (WGS) entry which is preliminary data.</text>
</comment>
<dbReference type="InterPro" id="IPR029069">
    <property type="entry name" value="HotDog_dom_sf"/>
</dbReference>
<evidence type="ECO:0000313" key="1">
    <source>
        <dbReference type="EMBL" id="OOV41299.1"/>
    </source>
</evidence>
<dbReference type="Gene3D" id="3.10.129.10">
    <property type="entry name" value="Hotdog Thioesterase"/>
    <property type="match status" value="1"/>
</dbReference>
<dbReference type="Pfam" id="PF13279">
    <property type="entry name" value="4HBT_2"/>
    <property type="match status" value="1"/>
</dbReference>
<dbReference type="Proteomes" id="UP000191008">
    <property type="component" value="Unassembled WGS sequence"/>
</dbReference>
<dbReference type="EMBL" id="MVIT01000071">
    <property type="protein sequence ID" value="OOV41299.1"/>
    <property type="molecule type" value="Genomic_DNA"/>
</dbReference>